<evidence type="ECO:0000313" key="2">
    <source>
        <dbReference type="Proteomes" id="UP000054359"/>
    </source>
</evidence>
<reference evidence="1 2" key="1">
    <citation type="submission" date="2013-11" db="EMBL/GenBank/DDBJ databases">
        <title>Genome sequencing of Stegodyphus mimosarum.</title>
        <authorList>
            <person name="Bechsgaard J."/>
        </authorList>
    </citation>
    <scope>NUCLEOTIDE SEQUENCE [LARGE SCALE GENOMIC DNA]</scope>
</reference>
<feature type="non-terminal residue" evidence="1">
    <location>
        <position position="83"/>
    </location>
</feature>
<accession>A0A087U8I6</accession>
<name>A0A087U8I6_STEMI</name>
<protein>
    <submittedName>
        <fullName evidence="1">Uncharacterized protein</fullName>
    </submittedName>
</protein>
<dbReference type="OMA" id="IFRERDN"/>
<organism evidence="1 2">
    <name type="scientific">Stegodyphus mimosarum</name>
    <name type="common">African social velvet spider</name>
    <dbReference type="NCBI Taxonomy" id="407821"/>
    <lineage>
        <taxon>Eukaryota</taxon>
        <taxon>Metazoa</taxon>
        <taxon>Ecdysozoa</taxon>
        <taxon>Arthropoda</taxon>
        <taxon>Chelicerata</taxon>
        <taxon>Arachnida</taxon>
        <taxon>Araneae</taxon>
        <taxon>Araneomorphae</taxon>
        <taxon>Entelegynae</taxon>
        <taxon>Eresoidea</taxon>
        <taxon>Eresidae</taxon>
        <taxon>Stegodyphus</taxon>
    </lineage>
</organism>
<dbReference type="Proteomes" id="UP000054359">
    <property type="component" value="Unassembled WGS sequence"/>
</dbReference>
<sequence length="83" mass="9643">MVQILYIFFGKKSMNKNSTTYAETLYQIKQRYEDTSLVLFHERDNRARPIGYFSSREGNKSFSYSCQGNTASVVQRIGKDVTK</sequence>
<dbReference type="AlphaFoldDB" id="A0A087U8I6"/>
<evidence type="ECO:0000313" key="1">
    <source>
        <dbReference type="EMBL" id="KFM73675.1"/>
    </source>
</evidence>
<keyword evidence="2" id="KW-1185">Reference proteome</keyword>
<gene>
    <name evidence="1" type="ORF">X975_10402</name>
</gene>
<dbReference type="OrthoDB" id="9938256at2759"/>
<proteinExistence type="predicted"/>
<dbReference type="EMBL" id="KK118714">
    <property type="protein sequence ID" value="KFM73675.1"/>
    <property type="molecule type" value="Genomic_DNA"/>
</dbReference>